<evidence type="ECO:0000313" key="1">
    <source>
        <dbReference type="EMBL" id="CAG8845439.1"/>
    </source>
</evidence>
<feature type="non-terminal residue" evidence="1">
    <location>
        <position position="1"/>
    </location>
</feature>
<comment type="caution">
    <text evidence="1">The sequence shown here is derived from an EMBL/GenBank/DDBJ whole genome shotgun (WGS) entry which is preliminary data.</text>
</comment>
<sequence length="135" mass="15737">TCKCGKVIKLKWAYDEAYFKSHIDVFTHTSHNGAFRREVIARELFPKKFLSNKAIKYKQLSENELQLLDNTPNSKKKFMLKIQLQSNPIAKYIYNQDVEMGSNISFSNRKVFEGLCNIMVQIIDQKQCNKGLQNL</sequence>
<proteinExistence type="predicted"/>
<accession>A0ABN7X2P7</accession>
<name>A0ABN7X2P7_GIGMA</name>
<keyword evidence="2" id="KW-1185">Reference proteome</keyword>
<dbReference type="EMBL" id="CAJVQB010079564">
    <property type="protein sequence ID" value="CAG8845439.1"/>
    <property type="molecule type" value="Genomic_DNA"/>
</dbReference>
<evidence type="ECO:0000313" key="2">
    <source>
        <dbReference type="Proteomes" id="UP000789901"/>
    </source>
</evidence>
<feature type="non-terminal residue" evidence="1">
    <location>
        <position position="135"/>
    </location>
</feature>
<organism evidence="1 2">
    <name type="scientific">Gigaspora margarita</name>
    <dbReference type="NCBI Taxonomy" id="4874"/>
    <lineage>
        <taxon>Eukaryota</taxon>
        <taxon>Fungi</taxon>
        <taxon>Fungi incertae sedis</taxon>
        <taxon>Mucoromycota</taxon>
        <taxon>Glomeromycotina</taxon>
        <taxon>Glomeromycetes</taxon>
        <taxon>Diversisporales</taxon>
        <taxon>Gigasporaceae</taxon>
        <taxon>Gigaspora</taxon>
    </lineage>
</organism>
<protein>
    <submittedName>
        <fullName evidence="1">24564_t:CDS:1</fullName>
    </submittedName>
</protein>
<gene>
    <name evidence="1" type="ORF">GMARGA_LOCUS37637</name>
</gene>
<reference evidence="1 2" key="1">
    <citation type="submission" date="2021-06" db="EMBL/GenBank/DDBJ databases">
        <authorList>
            <person name="Kallberg Y."/>
            <person name="Tangrot J."/>
            <person name="Rosling A."/>
        </authorList>
    </citation>
    <scope>NUCLEOTIDE SEQUENCE [LARGE SCALE GENOMIC DNA]</scope>
    <source>
        <strain evidence="1 2">120-4 pot B 10/14</strain>
    </source>
</reference>
<dbReference type="Proteomes" id="UP000789901">
    <property type="component" value="Unassembled WGS sequence"/>
</dbReference>